<keyword evidence="2" id="KW-0547">Nucleotide-binding</keyword>
<evidence type="ECO:0000313" key="7">
    <source>
        <dbReference type="Proteomes" id="UP000298416"/>
    </source>
</evidence>
<dbReference type="EMBL" id="PNBA02000003">
    <property type="protein sequence ID" value="KAG6431269.1"/>
    <property type="molecule type" value="Genomic_DNA"/>
</dbReference>
<dbReference type="GO" id="GO:0098542">
    <property type="term" value="P:defense response to other organism"/>
    <property type="evidence" value="ECO:0007669"/>
    <property type="project" value="TreeGrafter"/>
</dbReference>
<accession>A0A8X8YGD3</accession>
<dbReference type="SUPFAM" id="SSF52540">
    <property type="entry name" value="P-loop containing nucleoside triphosphate hydrolases"/>
    <property type="match status" value="1"/>
</dbReference>
<comment type="caution">
    <text evidence="6">The sequence shown here is derived from an EMBL/GenBank/DDBJ whole genome shotgun (WGS) entry which is preliminary data.</text>
</comment>
<organism evidence="6">
    <name type="scientific">Salvia splendens</name>
    <name type="common">Scarlet sage</name>
    <dbReference type="NCBI Taxonomy" id="180675"/>
    <lineage>
        <taxon>Eukaryota</taxon>
        <taxon>Viridiplantae</taxon>
        <taxon>Streptophyta</taxon>
        <taxon>Embryophyta</taxon>
        <taxon>Tracheophyta</taxon>
        <taxon>Spermatophyta</taxon>
        <taxon>Magnoliopsida</taxon>
        <taxon>eudicotyledons</taxon>
        <taxon>Gunneridae</taxon>
        <taxon>Pentapetalae</taxon>
        <taxon>asterids</taxon>
        <taxon>lamiids</taxon>
        <taxon>Lamiales</taxon>
        <taxon>Lamiaceae</taxon>
        <taxon>Nepetoideae</taxon>
        <taxon>Mentheae</taxon>
        <taxon>Salviinae</taxon>
        <taxon>Salvia</taxon>
        <taxon>Salvia subgen. Calosphace</taxon>
        <taxon>core Calosphace</taxon>
    </lineage>
</organism>
<protein>
    <recommendedName>
        <fullName evidence="5">F-box domain-containing protein</fullName>
    </recommendedName>
</protein>
<comment type="similarity">
    <text evidence="1">Belongs to the disease resistance NB-LRR family.</text>
</comment>
<dbReference type="InterPro" id="IPR058922">
    <property type="entry name" value="WHD_DRP"/>
</dbReference>
<dbReference type="Gene3D" id="3.40.50.300">
    <property type="entry name" value="P-loop containing nucleotide triphosphate hydrolases"/>
    <property type="match status" value="1"/>
</dbReference>
<name>A0A8X8YGD3_SALSN</name>
<evidence type="ECO:0000256" key="4">
    <source>
        <dbReference type="ARBA" id="ARBA00022840"/>
    </source>
</evidence>
<dbReference type="InterPro" id="IPR036388">
    <property type="entry name" value="WH-like_DNA-bd_sf"/>
</dbReference>
<dbReference type="Pfam" id="PF00931">
    <property type="entry name" value="NB-ARC"/>
    <property type="match status" value="1"/>
</dbReference>
<sequence length="544" mass="62781">MELGRETETSSISTAMSLDQPFVGMEKDMELLLSMPRAVLAEILEQLDPNEYVPGSKGVDYLVRQIYKFVERRKSLVVIDDIWKNDGWEIMREAFPINCNVFLITRSESVGSEECDHLYKLGVMTEDEGWELLKRIALPQDFVETLENIGREIVVKCGLSPLAISVIGGILLHKKEDILAEWKKVNMNLSQGVEEYERVKHALELSYDALPYYLKPCFPYLACFPENEEIKTERLYLLWMAEGFISDNDKGPNETLRDVAERYLTELATRHMVQVQKGDSPLHKFDSVRSLMPLSKGVLSFRRIGSEDSMIGSERTLHSSRILEFKGDMLPSKVGKLILLRYFSLTGSCVKELPKFVCNMPYLQTLDLRAWFVVLRLPNVLWKMKRLKHLFLPREIQVIKVEKPRLGWLEVTEREKLRLDGLDELETLHHIDSQTVRAKDILKLNSLKELGCFKEHVDVSFVSELGNDTCNVVGAGFPCYEEGMAENVVSRFEYPVLQEVKRLELHRWPNLKKWEVEEGGMPKLSKLYIRTCWNPEKIPDGLDC</sequence>
<dbReference type="Gene3D" id="3.80.10.10">
    <property type="entry name" value="Ribonuclease Inhibitor"/>
    <property type="match status" value="1"/>
</dbReference>
<dbReference type="InterPro" id="IPR032675">
    <property type="entry name" value="LRR_dom_sf"/>
</dbReference>
<reference evidence="6" key="2">
    <citation type="submission" date="2020-08" db="EMBL/GenBank/DDBJ databases">
        <title>Plant Genome Project.</title>
        <authorList>
            <person name="Zhang R.-G."/>
        </authorList>
    </citation>
    <scope>NUCLEOTIDE SEQUENCE</scope>
    <source>
        <strain evidence="6">Huo1</strain>
        <tissue evidence="6">Leaf</tissue>
    </source>
</reference>
<dbReference type="Pfam" id="PF23559">
    <property type="entry name" value="WHD_DRP"/>
    <property type="match status" value="1"/>
</dbReference>
<evidence type="ECO:0000256" key="1">
    <source>
        <dbReference type="ARBA" id="ARBA00008894"/>
    </source>
</evidence>
<dbReference type="InterPro" id="IPR001810">
    <property type="entry name" value="F-box_dom"/>
</dbReference>
<dbReference type="Proteomes" id="UP000298416">
    <property type="component" value="Unassembled WGS sequence"/>
</dbReference>
<feature type="domain" description="F-box" evidence="5">
    <location>
        <begin position="29"/>
        <end position="86"/>
    </location>
</feature>
<dbReference type="AlphaFoldDB" id="A0A8X8YGD3"/>
<evidence type="ECO:0000313" key="6">
    <source>
        <dbReference type="EMBL" id="KAG6431269.1"/>
    </source>
</evidence>
<dbReference type="InterPro" id="IPR027417">
    <property type="entry name" value="P-loop_NTPase"/>
</dbReference>
<dbReference type="PANTHER" id="PTHR23155">
    <property type="entry name" value="DISEASE RESISTANCE PROTEIN RP"/>
    <property type="match status" value="1"/>
</dbReference>
<dbReference type="Gene3D" id="1.10.10.10">
    <property type="entry name" value="Winged helix-like DNA-binding domain superfamily/Winged helix DNA-binding domain"/>
    <property type="match status" value="1"/>
</dbReference>
<dbReference type="InterPro" id="IPR044974">
    <property type="entry name" value="Disease_R_plants"/>
</dbReference>
<dbReference type="PROSITE" id="PS50181">
    <property type="entry name" value="FBOX"/>
    <property type="match status" value="1"/>
</dbReference>
<evidence type="ECO:0000259" key="5">
    <source>
        <dbReference type="PROSITE" id="PS50181"/>
    </source>
</evidence>
<dbReference type="SUPFAM" id="SSF52058">
    <property type="entry name" value="L domain-like"/>
    <property type="match status" value="1"/>
</dbReference>
<keyword evidence="7" id="KW-1185">Reference proteome</keyword>
<gene>
    <name evidence="6" type="ORF">SASPL_109347</name>
</gene>
<keyword evidence="4" id="KW-0067">ATP-binding</keyword>
<dbReference type="PANTHER" id="PTHR23155:SF1185">
    <property type="entry name" value="DISEASE RESISTANCE RPP8-LIKE PROTEIN 3-RELATED"/>
    <property type="match status" value="1"/>
</dbReference>
<keyword evidence="3" id="KW-0611">Plant defense</keyword>
<dbReference type="InterPro" id="IPR002182">
    <property type="entry name" value="NB-ARC"/>
</dbReference>
<reference evidence="6" key="1">
    <citation type="submission" date="2018-01" db="EMBL/GenBank/DDBJ databases">
        <authorList>
            <person name="Mao J.F."/>
        </authorList>
    </citation>
    <scope>NUCLEOTIDE SEQUENCE</scope>
    <source>
        <strain evidence="6">Huo1</strain>
        <tissue evidence="6">Leaf</tissue>
    </source>
</reference>
<evidence type="ECO:0000256" key="2">
    <source>
        <dbReference type="ARBA" id="ARBA00022741"/>
    </source>
</evidence>
<proteinExistence type="inferred from homology"/>
<dbReference type="GO" id="GO:0043531">
    <property type="term" value="F:ADP binding"/>
    <property type="evidence" value="ECO:0007669"/>
    <property type="project" value="InterPro"/>
</dbReference>
<evidence type="ECO:0000256" key="3">
    <source>
        <dbReference type="ARBA" id="ARBA00022821"/>
    </source>
</evidence>